<feature type="non-terminal residue" evidence="1">
    <location>
        <position position="283"/>
    </location>
</feature>
<organism evidence="1">
    <name type="scientific">marine metagenome</name>
    <dbReference type="NCBI Taxonomy" id="408172"/>
    <lineage>
        <taxon>unclassified sequences</taxon>
        <taxon>metagenomes</taxon>
        <taxon>ecological metagenomes</taxon>
    </lineage>
</organism>
<dbReference type="InterPro" id="IPR013783">
    <property type="entry name" value="Ig-like_fold"/>
</dbReference>
<name>A0A382VRJ9_9ZZZZ</name>
<sequence length="283" mass="30800">LIDIAKIEPTTTNSDIVPNEPLVASLQPIAMDGWSSPLIVASSAGATKSSVIEQDGQIFITWAITNSGTESANTPFSIDLLVDGIPVERWSSKGLFVEEVQSVKDWDLLPTRTLLTPGIHTISLVVDSTSYVKNNDSTASTYSSTFEWPTLPSSSPDTYISPERLPNLSPSIPVDWKSPISITGIPTEPTSLQLVKDPRLQIAYSNSGLSSIEGMFLVYTYLDDVLVAKFSQIGLVSQEMVITPPWRDLLDIIRISNGLHMITFELDPTNLISEADESDNSVS</sequence>
<dbReference type="AlphaFoldDB" id="A0A382VRJ9"/>
<accession>A0A382VRJ9</accession>
<evidence type="ECO:0000313" key="1">
    <source>
        <dbReference type="EMBL" id="SVD49064.1"/>
    </source>
</evidence>
<dbReference type="EMBL" id="UINC01154021">
    <property type="protein sequence ID" value="SVD49064.1"/>
    <property type="molecule type" value="Genomic_DNA"/>
</dbReference>
<protein>
    <recommendedName>
        <fullName evidence="2">CARDB domain-containing protein</fullName>
    </recommendedName>
</protein>
<feature type="non-terminal residue" evidence="1">
    <location>
        <position position="1"/>
    </location>
</feature>
<gene>
    <name evidence="1" type="ORF">METZ01_LOCUS401918</name>
</gene>
<dbReference type="Gene3D" id="2.60.40.10">
    <property type="entry name" value="Immunoglobulins"/>
    <property type="match status" value="2"/>
</dbReference>
<reference evidence="1" key="1">
    <citation type="submission" date="2018-05" db="EMBL/GenBank/DDBJ databases">
        <authorList>
            <person name="Lanie J.A."/>
            <person name="Ng W.-L."/>
            <person name="Kazmierczak K.M."/>
            <person name="Andrzejewski T.M."/>
            <person name="Davidsen T.M."/>
            <person name="Wayne K.J."/>
            <person name="Tettelin H."/>
            <person name="Glass J.I."/>
            <person name="Rusch D."/>
            <person name="Podicherti R."/>
            <person name="Tsui H.-C.T."/>
            <person name="Winkler M.E."/>
        </authorList>
    </citation>
    <scope>NUCLEOTIDE SEQUENCE</scope>
</reference>
<evidence type="ECO:0008006" key="2">
    <source>
        <dbReference type="Google" id="ProtNLM"/>
    </source>
</evidence>
<proteinExistence type="predicted"/>